<protein>
    <submittedName>
        <fullName evidence="1">Uncharacterized protein</fullName>
    </submittedName>
</protein>
<sequence length="231" mass="25675">MEFFHCPFHPRAATNDQHQRLTTDDRQPLIATHCIYYLRLTVQCRLRPRSAGRPSFTARPHLYGHLARRRMFRFAGMGFLCSSGSNGRSQLVWSVPTARTNAQVPIGPGKPSAPPDRWRGVLGCGAAPPGQHQYARLRAPGNPPRRQDWTSPSDGLYGCSGTEGTQQKPLPLMLGDLNPTIALWHGDRDRLRRLKGAGTGPLCLPGRALEFRAGRIRCPTNGLNNRREPTV</sequence>
<evidence type="ECO:0000313" key="1">
    <source>
        <dbReference type="EMBL" id="KAK3359776.1"/>
    </source>
</evidence>
<accession>A0AAJ0HR86</accession>
<name>A0AAJ0HR86_9PEZI</name>
<evidence type="ECO:0000313" key="2">
    <source>
        <dbReference type="Proteomes" id="UP001275084"/>
    </source>
</evidence>
<dbReference type="Proteomes" id="UP001275084">
    <property type="component" value="Unassembled WGS sequence"/>
</dbReference>
<reference evidence="1" key="1">
    <citation type="journal article" date="2023" name="Mol. Phylogenet. Evol.">
        <title>Genome-scale phylogeny and comparative genomics of the fungal order Sordariales.</title>
        <authorList>
            <person name="Hensen N."/>
            <person name="Bonometti L."/>
            <person name="Westerberg I."/>
            <person name="Brannstrom I.O."/>
            <person name="Guillou S."/>
            <person name="Cros-Aarteil S."/>
            <person name="Calhoun S."/>
            <person name="Haridas S."/>
            <person name="Kuo A."/>
            <person name="Mondo S."/>
            <person name="Pangilinan J."/>
            <person name="Riley R."/>
            <person name="LaButti K."/>
            <person name="Andreopoulos B."/>
            <person name="Lipzen A."/>
            <person name="Chen C."/>
            <person name="Yan M."/>
            <person name="Daum C."/>
            <person name="Ng V."/>
            <person name="Clum A."/>
            <person name="Steindorff A."/>
            <person name="Ohm R.A."/>
            <person name="Martin F."/>
            <person name="Silar P."/>
            <person name="Natvig D.O."/>
            <person name="Lalanne C."/>
            <person name="Gautier V."/>
            <person name="Ament-Velasquez S.L."/>
            <person name="Kruys A."/>
            <person name="Hutchinson M.I."/>
            <person name="Powell A.J."/>
            <person name="Barry K."/>
            <person name="Miller A.N."/>
            <person name="Grigoriev I.V."/>
            <person name="Debuchy R."/>
            <person name="Gladieux P."/>
            <person name="Hiltunen Thoren M."/>
            <person name="Johannesson H."/>
        </authorList>
    </citation>
    <scope>NUCLEOTIDE SEQUENCE</scope>
    <source>
        <strain evidence="1">CBS 955.72</strain>
    </source>
</reference>
<gene>
    <name evidence="1" type="ORF">B0T25DRAFT_109471</name>
</gene>
<proteinExistence type="predicted"/>
<keyword evidence="2" id="KW-1185">Reference proteome</keyword>
<comment type="caution">
    <text evidence="1">The sequence shown here is derived from an EMBL/GenBank/DDBJ whole genome shotgun (WGS) entry which is preliminary data.</text>
</comment>
<organism evidence="1 2">
    <name type="scientific">Lasiosphaeria hispida</name>
    <dbReference type="NCBI Taxonomy" id="260671"/>
    <lineage>
        <taxon>Eukaryota</taxon>
        <taxon>Fungi</taxon>
        <taxon>Dikarya</taxon>
        <taxon>Ascomycota</taxon>
        <taxon>Pezizomycotina</taxon>
        <taxon>Sordariomycetes</taxon>
        <taxon>Sordariomycetidae</taxon>
        <taxon>Sordariales</taxon>
        <taxon>Lasiosphaeriaceae</taxon>
        <taxon>Lasiosphaeria</taxon>
    </lineage>
</organism>
<dbReference type="AlphaFoldDB" id="A0AAJ0HR86"/>
<dbReference type="EMBL" id="JAUIQD010000002">
    <property type="protein sequence ID" value="KAK3359776.1"/>
    <property type="molecule type" value="Genomic_DNA"/>
</dbReference>
<reference evidence="1" key="2">
    <citation type="submission" date="2023-06" db="EMBL/GenBank/DDBJ databases">
        <authorList>
            <consortium name="Lawrence Berkeley National Laboratory"/>
            <person name="Haridas S."/>
            <person name="Hensen N."/>
            <person name="Bonometti L."/>
            <person name="Westerberg I."/>
            <person name="Brannstrom I.O."/>
            <person name="Guillou S."/>
            <person name="Cros-Aarteil S."/>
            <person name="Calhoun S."/>
            <person name="Kuo A."/>
            <person name="Mondo S."/>
            <person name="Pangilinan J."/>
            <person name="Riley R."/>
            <person name="Labutti K."/>
            <person name="Andreopoulos B."/>
            <person name="Lipzen A."/>
            <person name="Chen C."/>
            <person name="Yanf M."/>
            <person name="Daum C."/>
            <person name="Ng V."/>
            <person name="Clum A."/>
            <person name="Steindorff A."/>
            <person name="Ohm R."/>
            <person name="Martin F."/>
            <person name="Silar P."/>
            <person name="Natvig D."/>
            <person name="Lalanne C."/>
            <person name="Gautier V."/>
            <person name="Ament-Velasquez S.L."/>
            <person name="Kruys A."/>
            <person name="Hutchinson M.I."/>
            <person name="Powell A.J."/>
            <person name="Barry K."/>
            <person name="Miller A.N."/>
            <person name="Grigoriev I.V."/>
            <person name="Debuchy R."/>
            <person name="Gladieux P."/>
            <person name="Thoren M.H."/>
            <person name="Johannesson H."/>
        </authorList>
    </citation>
    <scope>NUCLEOTIDE SEQUENCE</scope>
    <source>
        <strain evidence="1">CBS 955.72</strain>
    </source>
</reference>